<feature type="compositionally biased region" description="Gly residues" evidence="14">
    <location>
        <begin position="122"/>
        <end position="135"/>
    </location>
</feature>
<keyword evidence="3 18" id="KW-0121">Carboxypeptidase</keyword>
<comment type="similarity">
    <text evidence="2">In the N-terminal section; belongs to the glycosyltransferase 51 family.</text>
</comment>
<evidence type="ECO:0000256" key="15">
    <source>
        <dbReference type="SAM" id="Phobius"/>
    </source>
</evidence>
<feature type="compositionally biased region" description="Gly residues" evidence="14">
    <location>
        <begin position="223"/>
        <end position="244"/>
    </location>
</feature>
<dbReference type="GO" id="GO:0008360">
    <property type="term" value="P:regulation of cell shape"/>
    <property type="evidence" value="ECO:0007669"/>
    <property type="project" value="UniProtKB-KW"/>
</dbReference>
<keyword evidence="4" id="KW-0645">Protease</keyword>
<keyword evidence="9" id="KW-0573">Peptidoglycan synthesis</keyword>
<reference evidence="18 19" key="1">
    <citation type="submission" date="2016-10" db="EMBL/GenBank/DDBJ databases">
        <authorList>
            <person name="de Groot N.N."/>
        </authorList>
    </citation>
    <scope>NUCLEOTIDE SEQUENCE [LARGE SCALE GENOMIC DNA]</scope>
    <source>
        <strain evidence="18 19">CGMCC 4.1877</strain>
    </source>
</reference>
<name>A0A1I4T0P2_PSUAM</name>
<evidence type="ECO:0000313" key="19">
    <source>
        <dbReference type="Proteomes" id="UP000199614"/>
    </source>
</evidence>
<feature type="compositionally biased region" description="Low complexity" evidence="14">
    <location>
        <begin position="491"/>
        <end position="512"/>
    </location>
</feature>
<comment type="similarity">
    <text evidence="1">In the C-terminal section; belongs to the transpeptidase family.</text>
</comment>
<feature type="compositionally biased region" description="Basic and acidic residues" evidence="14">
    <location>
        <begin position="30"/>
        <end position="52"/>
    </location>
</feature>
<feature type="compositionally biased region" description="Basic and acidic residues" evidence="14">
    <location>
        <begin position="464"/>
        <end position="477"/>
    </location>
</feature>
<keyword evidence="6" id="KW-0808">Transferase</keyword>
<proteinExistence type="inferred from homology"/>
<feature type="compositionally biased region" description="Low complexity" evidence="14">
    <location>
        <begin position="136"/>
        <end position="156"/>
    </location>
</feature>
<feature type="compositionally biased region" description="Low complexity" evidence="14">
    <location>
        <begin position="358"/>
        <end position="382"/>
    </location>
</feature>
<dbReference type="GO" id="GO:0008955">
    <property type="term" value="F:peptidoglycan glycosyltransferase activity"/>
    <property type="evidence" value="ECO:0007669"/>
    <property type="project" value="UniProtKB-EC"/>
</dbReference>
<keyword evidence="15" id="KW-0472">Membrane</keyword>
<dbReference type="STRING" id="260086.SAMN05216207_100233"/>
<comment type="catalytic activity">
    <reaction evidence="13">
        <text>[GlcNAc-(1-&gt;4)-Mur2Ac(oyl-L-Ala-gamma-D-Glu-L-Lys-D-Ala-D-Ala)](n)-di-trans,octa-cis-undecaprenyl diphosphate + beta-D-GlcNAc-(1-&gt;4)-Mur2Ac(oyl-L-Ala-gamma-D-Glu-L-Lys-D-Ala-D-Ala)-di-trans,octa-cis-undecaprenyl diphosphate = [GlcNAc-(1-&gt;4)-Mur2Ac(oyl-L-Ala-gamma-D-Glu-L-Lys-D-Ala-D-Ala)](n+1)-di-trans,octa-cis-undecaprenyl diphosphate + di-trans,octa-cis-undecaprenyl diphosphate + H(+)</text>
        <dbReference type="Rhea" id="RHEA:23708"/>
        <dbReference type="Rhea" id="RHEA-COMP:9602"/>
        <dbReference type="Rhea" id="RHEA-COMP:9603"/>
        <dbReference type="ChEBI" id="CHEBI:15378"/>
        <dbReference type="ChEBI" id="CHEBI:58405"/>
        <dbReference type="ChEBI" id="CHEBI:60033"/>
        <dbReference type="ChEBI" id="CHEBI:78435"/>
        <dbReference type="EC" id="2.4.99.28"/>
    </reaction>
</comment>
<evidence type="ECO:0000256" key="10">
    <source>
        <dbReference type="ARBA" id="ARBA00023268"/>
    </source>
</evidence>
<keyword evidence="11" id="KW-0961">Cell wall biogenesis/degradation</keyword>
<protein>
    <submittedName>
        <fullName evidence="18">Membrane carboxypeptidase (Penicillin-binding protein)</fullName>
    </submittedName>
</protein>
<dbReference type="Proteomes" id="UP000199614">
    <property type="component" value="Unassembled WGS sequence"/>
</dbReference>
<feature type="compositionally biased region" description="Pro residues" evidence="14">
    <location>
        <begin position="1186"/>
        <end position="1216"/>
    </location>
</feature>
<feature type="compositionally biased region" description="Low complexity" evidence="14">
    <location>
        <begin position="434"/>
        <end position="451"/>
    </location>
</feature>
<evidence type="ECO:0000256" key="5">
    <source>
        <dbReference type="ARBA" id="ARBA00022676"/>
    </source>
</evidence>
<dbReference type="EMBL" id="FOUY01000002">
    <property type="protein sequence ID" value="SFM70256.1"/>
    <property type="molecule type" value="Genomic_DNA"/>
</dbReference>
<keyword evidence="7" id="KW-0378">Hydrolase</keyword>
<feature type="domain" description="Penicillin-binding protein transpeptidase" evidence="16">
    <location>
        <begin position="885"/>
        <end position="1122"/>
    </location>
</feature>
<dbReference type="GO" id="GO:0009002">
    <property type="term" value="F:serine-type D-Ala-D-Ala carboxypeptidase activity"/>
    <property type="evidence" value="ECO:0007669"/>
    <property type="project" value="UniProtKB-EC"/>
</dbReference>
<evidence type="ECO:0000256" key="2">
    <source>
        <dbReference type="ARBA" id="ARBA00007739"/>
    </source>
</evidence>
<sequence>MTAGPPPPPRSRRRSSGEDGNEPYGSGRALRTEERPTGRHSSDEVPRDDPGRAPRHGAPARTGRHDAGDPARHGSEGTAATSFADVVRASGRDAARGPAADEPDAGPSGRRSARRDPAGNGAAAGGAPGGHGPVGGAPAPRGAAPGRPAPVPNGRRPAPDGHPSGDVRRPGPSEGVPRGPAPDRPSPNGRPPHGAGRNAPAPNGAAPIGTGPNSPGPNSAGPNGAGSNGAGPNGAGPDGAGPNGSGPNARRPHGPGPDAPAPDAGSNGGRRRGAGPDARPPRGASPADDGTPAPTGADGTTGTTGTTKVGLRVRGGTVPRNPGTPGTPPPPGGGTPSGARPGAPTGARPAAPGPGPRPVTGETRRTPAAGATPGATGATAPGGPTPGSGEQRPAAPRPAGATTPPRTAGAPGPASPDAPAPAHPAGTPAPPHPAGADPTGVIPTGAGAPAPGRRPDAPQPGRRRAPEAPEPARDDATRVVPAAPEDDDDLTAYTGAGTGAGAATTVAPAVTDVADRPRRRRRAEPERPLDRVVALVGPGVGAVRSRLGILDAEQKAALTPQERRTRRRKQIRYSLIGTAASFVLLPLLLFGIGWLIFPVPNEDEAVQKQIATVSFADGGQLARLVPEQGNRIKVGMEAIPPHVREAVLAAEDRSFYSNPGFDITGILRAAFNQVLGGAGGGSTITQQYVKNTLVGNDATYWRKYKELIVSLKVSGQKSKDEILNGYLNAIYFGRGAYGIESASLAYYGKPAAQMTPSEGALLAGIIQSPSNWDPANSPDSARQRWSFVLDGMEQQGWISGPERDAAVFPQTLPPENTSRSSSLTDERGHILNAVRSELGSLGISEQAFAQGGLQVTTTIDPQRQQQLTDAVSAELQDQPEVLRSGAVAIDPQTGGIIGYYGGENGAGLDYATVMKQPGSTFKPFAVLAGLMEDPPVGLGTVFDGSERPGLRNAEGANCPRCDLKQAMTISNNVVFTKLAAQIGPQKVADAARLAGITASMENPDPRLPLGNKEVTPVQLASSYATIAAGGVWHAPHMVSRVVDSEGRVLYEYSPGEGEQRFPEQVARNVAESMMDVVEHDGLELPGGQQAAGKTGTVQSRFEGENNDAWFAGFTPEFAAAVWIGTDRNDPIRNAAGEPINGKDLPADVWQEFMADAVRSTEVVEFPTFRPLGESPSELAANEPTETPTPTPSSSAPPPPPSPEPVEEAPPPEPEVPVEPTTTPEPTVDPRNEPLQQQDEPDQPGEDAGRDGEPTFG</sequence>
<dbReference type="SUPFAM" id="SSF53955">
    <property type="entry name" value="Lysozyme-like"/>
    <property type="match status" value="1"/>
</dbReference>
<dbReference type="GO" id="GO:0008658">
    <property type="term" value="F:penicillin binding"/>
    <property type="evidence" value="ECO:0007669"/>
    <property type="project" value="InterPro"/>
</dbReference>
<dbReference type="GO" id="GO:0030288">
    <property type="term" value="C:outer membrane-bounded periplasmic space"/>
    <property type="evidence" value="ECO:0007669"/>
    <property type="project" value="TreeGrafter"/>
</dbReference>
<feature type="compositionally biased region" description="Low complexity" evidence="14">
    <location>
        <begin position="314"/>
        <end position="324"/>
    </location>
</feature>
<feature type="compositionally biased region" description="Pro residues" evidence="14">
    <location>
        <begin position="179"/>
        <end position="190"/>
    </location>
</feature>
<evidence type="ECO:0000256" key="7">
    <source>
        <dbReference type="ARBA" id="ARBA00022801"/>
    </source>
</evidence>
<evidence type="ECO:0000256" key="8">
    <source>
        <dbReference type="ARBA" id="ARBA00022960"/>
    </source>
</evidence>
<feature type="compositionally biased region" description="Basic and acidic residues" evidence="14">
    <location>
        <begin position="1246"/>
        <end position="1256"/>
    </location>
</feature>
<evidence type="ECO:0000256" key="4">
    <source>
        <dbReference type="ARBA" id="ARBA00022670"/>
    </source>
</evidence>
<dbReference type="InterPro" id="IPR050396">
    <property type="entry name" value="Glycosyltr_51/Transpeptidase"/>
</dbReference>
<feature type="compositionally biased region" description="Low complexity" evidence="14">
    <location>
        <begin position="191"/>
        <end position="222"/>
    </location>
</feature>
<dbReference type="InterPro" id="IPR001460">
    <property type="entry name" value="PCN-bd_Tpept"/>
</dbReference>
<organism evidence="18 19">
    <name type="scientific">Pseudonocardia ammonioxydans</name>
    <dbReference type="NCBI Taxonomy" id="260086"/>
    <lineage>
        <taxon>Bacteria</taxon>
        <taxon>Bacillati</taxon>
        <taxon>Actinomycetota</taxon>
        <taxon>Actinomycetes</taxon>
        <taxon>Pseudonocardiales</taxon>
        <taxon>Pseudonocardiaceae</taxon>
        <taxon>Pseudonocardia</taxon>
    </lineage>
</organism>
<gene>
    <name evidence="18" type="ORF">SAMN05216207_100233</name>
</gene>
<feature type="region of interest" description="Disordered" evidence="14">
    <location>
        <begin position="1"/>
        <end position="526"/>
    </location>
</feature>
<evidence type="ECO:0000259" key="17">
    <source>
        <dbReference type="Pfam" id="PF00912"/>
    </source>
</evidence>
<evidence type="ECO:0000256" key="9">
    <source>
        <dbReference type="ARBA" id="ARBA00022984"/>
    </source>
</evidence>
<keyword evidence="8" id="KW-0133">Cell shape</keyword>
<accession>A0A1I4T0P2</accession>
<feature type="compositionally biased region" description="Pro residues" evidence="14">
    <location>
        <begin position="413"/>
        <end position="433"/>
    </location>
</feature>
<dbReference type="InterPro" id="IPR023346">
    <property type="entry name" value="Lysozyme-like_dom_sf"/>
</dbReference>
<dbReference type="PANTHER" id="PTHR32282">
    <property type="entry name" value="BINDING PROTEIN TRANSPEPTIDASE, PUTATIVE-RELATED"/>
    <property type="match status" value="1"/>
</dbReference>
<evidence type="ECO:0000259" key="16">
    <source>
        <dbReference type="Pfam" id="PF00905"/>
    </source>
</evidence>
<evidence type="ECO:0000256" key="14">
    <source>
        <dbReference type="SAM" id="MobiDB-lite"/>
    </source>
</evidence>
<dbReference type="FunFam" id="1.10.3810.10:FF:000001">
    <property type="entry name" value="Penicillin-binding protein 1A"/>
    <property type="match status" value="1"/>
</dbReference>
<feature type="transmembrane region" description="Helical" evidence="15">
    <location>
        <begin position="573"/>
        <end position="597"/>
    </location>
</feature>
<dbReference type="PANTHER" id="PTHR32282:SF34">
    <property type="entry name" value="PENICILLIN-BINDING PROTEIN 1A"/>
    <property type="match status" value="1"/>
</dbReference>
<dbReference type="AlphaFoldDB" id="A0A1I4T0P2"/>
<evidence type="ECO:0000256" key="6">
    <source>
        <dbReference type="ARBA" id="ARBA00022679"/>
    </source>
</evidence>
<dbReference type="Pfam" id="PF00905">
    <property type="entry name" value="Transpeptidase"/>
    <property type="match status" value="1"/>
</dbReference>
<keyword evidence="15" id="KW-0812">Transmembrane</keyword>
<dbReference type="InterPro" id="IPR036950">
    <property type="entry name" value="PBP_transglycosylase"/>
</dbReference>
<keyword evidence="10" id="KW-0511">Multifunctional enzyme</keyword>
<feature type="compositionally biased region" description="Basic and acidic residues" evidence="14">
    <location>
        <begin position="63"/>
        <end position="75"/>
    </location>
</feature>
<feature type="compositionally biased region" description="Low complexity" evidence="14">
    <location>
        <begin position="392"/>
        <end position="412"/>
    </location>
</feature>
<dbReference type="GO" id="GO:0009252">
    <property type="term" value="P:peptidoglycan biosynthetic process"/>
    <property type="evidence" value="ECO:0007669"/>
    <property type="project" value="UniProtKB-KW"/>
</dbReference>
<evidence type="ECO:0000256" key="13">
    <source>
        <dbReference type="ARBA" id="ARBA00049902"/>
    </source>
</evidence>
<dbReference type="Gene3D" id="1.10.3810.10">
    <property type="entry name" value="Biosynthetic peptidoglycan transglycosylase-like"/>
    <property type="match status" value="1"/>
</dbReference>
<evidence type="ECO:0000256" key="3">
    <source>
        <dbReference type="ARBA" id="ARBA00022645"/>
    </source>
</evidence>
<dbReference type="Pfam" id="PF00912">
    <property type="entry name" value="Transgly"/>
    <property type="match status" value="1"/>
</dbReference>
<dbReference type="GO" id="GO:0006508">
    <property type="term" value="P:proteolysis"/>
    <property type="evidence" value="ECO:0007669"/>
    <property type="project" value="UniProtKB-KW"/>
</dbReference>
<evidence type="ECO:0000256" key="12">
    <source>
        <dbReference type="ARBA" id="ARBA00034000"/>
    </source>
</evidence>
<feature type="domain" description="Glycosyl transferase family 51" evidence="17">
    <location>
        <begin position="620"/>
        <end position="792"/>
    </location>
</feature>
<comment type="catalytic activity">
    <reaction evidence="12">
        <text>Preferential cleavage: (Ac)2-L-Lys-D-Ala-|-D-Ala. Also transpeptidation of peptidyl-alanyl moieties that are N-acyl substituents of D-alanine.</text>
        <dbReference type="EC" id="3.4.16.4"/>
    </reaction>
</comment>
<dbReference type="InterPro" id="IPR012338">
    <property type="entry name" value="Beta-lactam/transpept-like"/>
</dbReference>
<dbReference type="GO" id="GO:0071555">
    <property type="term" value="P:cell wall organization"/>
    <property type="evidence" value="ECO:0007669"/>
    <property type="project" value="UniProtKB-KW"/>
</dbReference>
<evidence type="ECO:0000256" key="1">
    <source>
        <dbReference type="ARBA" id="ARBA00007090"/>
    </source>
</evidence>
<feature type="region of interest" description="Disordered" evidence="14">
    <location>
        <begin position="1168"/>
        <end position="1256"/>
    </location>
</feature>
<evidence type="ECO:0000256" key="11">
    <source>
        <dbReference type="ARBA" id="ARBA00023316"/>
    </source>
</evidence>
<feature type="compositionally biased region" description="Low complexity" evidence="14">
    <location>
        <begin position="275"/>
        <end position="307"/>
    </location>
</feature>
<dbReference type="Gene3D" id="3.40.710.10">
    <property type="entry name" value="DD-peptidase/beta-lactamase superfamily"/>
    <property type="match status" value="1"/>
</dbReference>
<keyword evidence="19" id="KW-1185">Reference proteome</keyword>
<keyword evidence="5" id="KW-0328">Glycosyltransferase</keyword>
<evidence type="ECO:0000313" key="18">
    <source>
        <dbReference type="EMBL" id="SFM70256.1"/>
    </source>
</evidence>
<feature type="compositionally biased region" description="Basic and acidic residues" evidence="14">
    <location>
        <begin position="157"/>
        <end position="171"/>
    </location>
</feature>
<dbReference type="SUPFAM" id="SSF56601">
    <property type="entry name" value="beta-lactamase/transpeptidase-like"/>
    <property type="match status" value="1"/>
</dbReference>
<dbReference type="InterPro" id="IPR001264">
    <property type="entry name" value="Glyco_trans_51"/>
</dbReference>
<keyword evidence="15" id="KW-1133">Transmembrane helix</keyword>
<feature type="compositionally biased region" description="Low complexity" evidence="14">
    <location>
        <begin position="337"/>
        <end position="350"/>
    </location>
</feature>